<dbReference type="GO" id="GO:0030170">
    <property type="term" value="F:pyridoxal phosphate binding"/>
    <property type="evidence" value="ECO:0007669"/>
    <property type="project" value="InterPro"/>
</dbReference>
<dbReference type="PANTHER" id="PTHR45688">
    <property type="match status" value="1"/>
</dbReference>
<dbReference type="InterPro" id="IPR005814">
    <property type="entry name" value="Aminotrans_3"/>
</dbReference>
<reference evidence="3 4" key="1">
    <citation type="submission" date="2019-07" db="EMBL/GenBank/DDBJ databases">
        <title>De Novo Assembly of kiwifruit Actinidia rufa.</title>
        <authorList>
            <person name="Sugita-Konishi S."/>
            <person name="Sato K."/>
            <person name="Mori E."/>
            <person name="Abe Y."/>
            <person name="Kisaki G."/>
            <person name="Hamano K."/>
            <person name="Suezawa K."/>
            <person name="Otani M."/>
            <person name="Fukuda T."/>
            <person name="Manabe T."/>
            <person name="Gomi K."/>
            <person name="Tabuchi M."/>
            <person name="Akimitsu K."/>
            <person name="Kataoka I."/>
        </authorList>
    </citation>
    <scope>NUCLEOTIDE SEQUENCE [LARGE SCALE GENOMIC DNA]</scope>
    <source>
        <strain evidence="4">cv. Fuchu</strain>
    </source>
</reference>
<sequence>MFQTLALTPGNFFLYQSTSNFGSTTLIGIGNGIPLGAVVTTLEIAQVLTHRSYFNTFGGNSVCTAAGHAVLGVIERENLQENAHDVGSYLKERLTDVKDKHESIGDVRGAKTSYKNRNSACYGPDERYGQRWILWKRFQNYTLSASPRKMQVGSYTSDIDMVIA</sequence>
<gene>
    <name evidence="3" type="ORF">Acr_02g0007080</name>
</gene>
<evidence type="ECO:0000313" key="3">
    <source>
        <dbReference type="EMBL" id="GFY82468.1"/>
    </source>
</evidence>
<keyword evidence="2" id="KW-0663">Pyridoxal phosphate</keyword>
<dbReference type="OrthoDB" id="10261433at2759"/>
<organism evidence="3 4">
    <name type="scientific">Actinidia rufa</name>
    <dbReference type="NCBI Taxonomy" id="165716"/>
    <lineage>
        <taxon>Eukaryota</taxon>
        <taxon>Viridiplantae</taxon>
        <taxon>Streptophyta</taxon>
        <taxon>Embryophyta</taxon>
        <taxon>Tracheophyta</taxon>
        <taxon>Spermatophyta</taxon>
        <taxon>Magnoliopsida</taxon>
        <taxon>eudicotyledons</taxon>
        <taxon>Gunneridae</taxon>
        <taxon>Pentapetalae</taxon>
        <taxon>asterids</taxon>
        <taxon>Ericales</taxon>
        <taxon>Actinidiaceae</taxon>
        <taxon>Actinidia</taxon>
    </lineage>
</organism>
<dbReference type="Pfam" id="PF00202">
    <property type="entry name" value="Aminotran_3"/>
    <property type="match status" value="1"/>
</dbReference>
<dbReference type="Gene3D" id="3.40.640.10">
    <property type="entry name" value="Type I PLP-dependent aspartate aminotransferase-like (Major domain)"/>
    <property type="match status" value="1"/>
</dbReference>
<dbReference type="InterPro" id="IPR015421">
    <property type="entry name" value="PyrdxlP-dep_Trfase_major"/>
</dbReference>
<keyword evidence="3" id="KW-0032">Aminotransferase</keyword>
<dbReference type="PANTHER" id="PTHR45688:SF13">
    <property type="entry name" value="ALANINE--GLYOXYLATE AMINOTRANSFERASE 2-LIKE"/>
    <property type="match status" value="1"/>
</dbReference>
<proteinExistence type="inferred from homology"/>
<dbReference type="GO" id="GO:0005739">
    <property type="term" value="C:mitochondrion"/>
    <property type="evidence" value="ECO:0007669"/>
    <property type="project" value="TreeGrafter"/>
</dbReference>
<keyword evidence="3" id="KW-0808">Transferase</keyword>
<protein>
    <submittedName>
        <fullName evidence="3">Alanine:glyoxylate aminotransferase 3</fullName>
    </submittedName>
</protein>
<evidence type="ECO:0000256" key="1">
    <source>
        <dbReference type="ARBA" id="ARBA00008954"/>
    </source>
</evidence>
<dbReference type="EMBL" id="BJWL01000002">
    <property type="protein sequence ID" value="GFY82468.1"/>
    <property type="molecule type" value="Genomic_DNA"/>
</dbReference>
<evidence type="ECO:0000313" key="4">
    <source>
        <dbReference type="Proteomes" id="UP000585474"/>
    </source>
</evidence>
<accession>A0A7J0E7Q0</accession>
<keyword evidence="4" id="KW-1185">Reference proteome</keyword>
<dbReference type="AlphaFoldDB" id="A0A7J0E7Q0"/>
<dbReference type="InterPro" id="IPR015424">
    <property type="entry name" value="PyrdxlP-dep_Trfase"/>
</dbReference>
<comment type="similarity">
    <text evidence="1">Belongs to the class-III pyridoxal-phosphate-dependent aminotransferase family.</text>
</comment>
<comment type="caution">
    <text evidence="3">The sequence shown here is derived from an EMBL/GenBank/DDBJ whole genome shotgun (WGS) entry which is preliminary data.</text>
</comment>
<dbReference type="Proteomes" id="UP000585474">
    <property type="component" value="Unassembled WGS sequence"/>
</dbReference>
<dbReference type="Gene3D" id="3.90.1150.10">
    <property type="entry name" value="Aspartate Aminotransferase, domain 1"/>
    <property type="match status" value="1"/>
</dbReference>
<dbReference type="InterPro" id="IPR015422">
    <property type="entry name" value="PyrdxlP-dep_Trfase_small"/>
</dbReference>
<evidence type="ECO:0000256" key="2">
    <source>
        <dbReference type="ARBA" id="ARBA00022898"/>
    </source>
</evidence>
<dbReference type="GO" id="GO:0008483">
    <property type="term" value="F:transaminase activity"/>
    <property type="evidence" value="ECO:0007669"/>
    <property type="project" value="UniProtKB-KW"/>
</dbReference>
<dbReference type="SUPFAM" id="SSF53383">
    <property type="entry name" value="PLP-dependent transferases"/>
    <property type="match status" value="1"/>
</dbReference>
<name>A0A7J0E7Q0_9ERIC</name>